<evidence type="ECO:0000313" key="2">
    <source>
        <dbReference type="EMBL" id="MFD3000433.1"/>
    </source>
</evidence>
<keyword evidence="3" id="KW-1185">Reference proteome</keyword>
<dbReference type="SUPFAM" id="SSF52540">
    <property type="entry name" value="P-loop containing nucleoside triphosphate hydrolases"/>
    <property type="match status" value="1"/>
</dbReference>
<evidence type="ECO:0000313" key="3">
    <source>
        <dbReference type="Proteomes" id="UP001597641"/>
    </source>
</evidence>
<evidence type="ECO:0000259" key="1">
    <source>
        <dbReference type="Pfam" id="PF25791"/>
    </source>
</evidence>
<reference evidence="3" key="1">
    <citation type="journal article" date="2019" name="Int. J. Syst. Evol. Microbiol.">
        <title>The Global Catalogue of Microorganisms (GCM) 10K type strain sequencing project: providing services to taxonomists for standard genome sequencing and annotation.</title>
        <authorList>
            <consortium name="The Broad Institute Genomics Platform"/>
            <consortium name="The Broad Institute Genome Sequencing Center for Infectious Disease"/>
            <person name="Wu L."/>
            <person name="Ma J."/>
        </authorList>
    </citation>
    <scope>NUCLEOTIDE SEQUENCE [LARGE SCALE GENOMIC DNA]</scope>
    <source>
        <strain evidence="3">KCTC 23984</strain>
    </source>
</reference>
<organism evidence="2 3">
    <name type="scientific">Pontibacter toksunensis</name>
    <dbReference type="NCBI Taxonomy" id="1332631"/>
    <lineage>
        <taxon>Bacteria</taxon>
        <taxon>Pseudomonadati</taxon>
        <taxon>Bacteroidota</taxon>
        <taxon>Cytophagia</taxon>
        <taxon>Cytophagales</taxon>
        <taxon>Hymenobacteraceae</taxon>
        <taxon>Pontibacter</taxon>
    </lineage>
</organism>
<dbReference type="InterPro" id="IPR058038">
    <property type="entry name" value="BREX_BrxC_wHTH"/>
</dbReference>
<dbReference type="RefSeq" id="WP_377483439.1">
    <property type="nucleotide sequence ID" value="NZ_JBHUOX010000005.1"/>
</dbReference>
<comment type="caution">
    <text evidence="2">The sequence shown here is derived from an EMBL/GenBank/DDBJ whole genome shotgun (WGS) entry which is preliminary data.</text>
</comment>
<feature type="domain" description="Probable ATP-binding protein BrxC winged helix-turn-helix" evidence="1">
    <location>
        <begin position="795"/>
        <end position="877"/>
    </location>
</feature>
<dbReference type="InterPro" id="IPR047679">
    <property type="entry name" value="BREX_BrxC"/>
</dbReference>
<gene>
    <name evidence="2" type="primary">brxC</name>
    <name evidence="2" type="ORF">ACFS7Z_08690</name>
</gene>
<sequence>MSKIKELFDPSKDIYRSIEKVVTFGSTKPEALKREVSEYVVTNKLKQNFEDILDAMNVGMQTGDKDQANEVGVWISGFYGSGKSSFAKYFGLGLKKNFIIDGTSFQDRLINRINSLPISQQLKTLVQRYDPEVFLIDMATQQISGYTLAPVGTIIYHEVMKWAGYATEEKISLLERKLEMDGRLEEYKKLVETENEEDWDKLKFEDKLTAKGIAQELAPRFYPNIWKDARSFNITKVEDIENDEEKVKHMLSLIKKKSGKDSVLFILDEVGQYVSADNGLILQLQGTMQNFKNIGNGKAWILATGQQTLTEDNPNARFNSEKLYKLNDRFPIKIDIEASDIKEITTQRLLGKSSSGAQELKQFYAKHGEMLRLNTRLTNVDRTVYKADLDEKSFVDLYPFLPHHFNLLLNLLARLAKKTGGIGLRSAIRVIQDVLTEGPADMLAEEKVGRLANTAHIYNVLKSDIRKSYPHVAASVEKVINVFNENSEEATIAKSIATLQILDDFHLSIENLAVMMHPSVDAPSQLDKVKEKVNELKNTKGQTLKEIDGQLRFMTDAIIRIEEEKQKITVFGTASRRVYDDQVEDIFTPLPTARIANTKAVKSGVQLVLDERTTKLIEQNEEIQLEVHFVQRTRYTTELEELKQKSTDKLNTSRIYFLGVLDEDLDKAVEEIVRCEEIGGTKNRYDDKEINEYLNSQLQEAQNYKLQVKRKLASSLEAGEFIFRGASTPTKALSSNLRDAVNQQLKAAAEEVYHKYNLAAQSIDSATAQKLLQFEDLRLLPATLNPFNLVKGDGSIDVNASALQAIEDYLQSELQIDGRKLLQHFSEAPFGWHKDTTRYLVTIMFLASVVKLRIAGDTVKVKGPSAIEKLSSAAAFNQIGVSLHSDDQPTQAQKLCAAKHLTELTLTTVPPLPQKISEVVMKHFPEFQKKYGNLRYILENLKLPGKDKAESIQEGISEILKGDASDATFRLGKDDAELYVALVWAKKVQQAFDNGIETVIKKVQNTKADIDSLPNQGIIGDLKEKSKPLFVKVDQVIQSENFFERAADLNDYATELDNTIAEACEKFREHENDNIALSIKGIKSSPNWALLEDEQKQEFSLRLDKSLILEKAGTKGIREIINEAYVFNNLTKEIEKEIEELTKAEEPAPGTKKVKKVTLSHLPKRFEKKEDVDPIIEEFTKIREQLIEDEIVDISW</sequence>
<dbReference type="EMBL" id="JBHUOX010000005">
    <property type="protein sequence ID" value="MFD3000433.1"/>
    <property type="molecule type" value="Genomic_DNA"/>
</dbReference>
<accession>A0ABW6BTI9</accession>
<proteinExistence type="predicted"/>
<dbReference type="InterPro" id="IPR027417">
    <property type="entry name" value="P-loop_NTPase"/>
</dbReference>
<protein>
    <submittedName>
        <fullName evidence="2">BREX system P-loop protein BrxC</fullName>
    </submittedName>
</protein>
<dbReference type="Pfam" id="PF25791">
    <property type="entry name" value="WHD_BREX_BrxC"/>
    <property type="match status" value="1"/>
</dbReference>
<dbReference type="NCBIfam" id="NF033441">
    <property type="entry name" value="BREX_BrxC"/>
    <property type="match status" value="1"/>
</dbReference>
<dbReference type="Proteomes" id="UP001597641">
    <property type="component" value="Unassembled WGS sequence"/>
</dbReference>
<name>A0ABW6BTI9_9BACT</name>